<dbReference type="Pfam" id="PF12770">
    <property type="entry name" value="CHAT"/>
    <property type="match status" value="1"/>
</dbReference>
<reference evidence="1" key="1">
    <citation type="submission" date="2019-05" db="EMBL/GenBank/DDBJ databases">
        <authorList>
            <person name="Piombo E."/>
        </authorList>
    </citation>
    <scope>NUCLEOTIDE SEQUENCE</scope>
    <source>
        <strain evidence="1">C2S</strain>
    </source>
</reference>
<dbReference type="InterPro" id="IPR011990">
    <property type="entry name" value="TPR-like_helical_dom_sf"/>
</dbReference>
<organism evidence="1 2">
    <name type="scientific">Fusarium fujikuroi</name>
    <name type="common">Bakanae and foot rot disease fungus</name>
    <name type="synonym">Gibberella fujikuroi</name>
    <dbReference type="NCBI Taxonomy" id="5127"/>
    <lineage>
        <taxon>Eukaryota</taxon>
        <taxon>Fungi</taxon>
        <taxon>Dikarya</taxon>
        <taxon>Ascomycota</taxon>
        <taxon>Pezizomycotina</taxon>
        <taxon>Sordariomycetes</taxon>
        <taxon>Hypocreomycetidae</taxon>
        <taxon>Hypocreales</taxon>
        <taxon>Nectriaceae</taxon>
        <taxon>Fusarium</taxon>
        <taxon>Fusarium fujikuroi species complex</taxon>
    </lineage>
</organism>
<accession>A0A2H3S7S3</accession>
<comment type="caution">
    <text evidence="1">The sequence shown here is derived from an EMBL/GenBank/DDBJ whole genome shotgun (WGS) entry which is preliminary data.</text>
</comment>
<dbReference type="EMBL" id="CABFJX010000377">
    <property type="protein sequence ID" value="VTT75166.1"/>
    <property type="molecule type" value="Genomic_DNA"/>
</dbReference>
<protein>
    <submittedName>
        <fullName evidence="1">Uncharacterized protein</fullName>
    </submittedName>
</protein>
<proteinExistence type="predicted"/>
<dbReference type="Proteomes" id="UP000760494">
    <property type="component" value="Unassembled WGS sequence"/>
</dbReference>
<dbReference type="AlphaFoldDB" id="A0A2H3S7S3"/>
<sequence>MQSGSHDQMFQPVRGCHLSVVRGFMPTPLSVRSLLSTVIIDYSGSSGLAILADSTSPDFPSSSLPEALNHGKRFNRQPDIGGFGRGDCKSEKQLGEHNTRRPRFLFDGRFACTCASEALPFITTKWGLSALEESITFLRQVIDGSSINDTRRAEWLISLAFGLSLRCDVTDSESDAREASRLSFEALGAVEKDGPPYATILQSACHFIGKQAIRLHKEDDLEKVFEMHKSIISATTVDHPKLRSRLRSYDNTLFKGYLSFRHIECLEEAIRVSEYIVNIPDQSTEDHARNVWILSHRLVQRYVRTGTTADLDDSIRACQQAVDDTPINSNDRQRRLQSLQTGHDDDFQRAIHVAREAINLTAKSDIGRAVRLSNLSGVYAEAYGKTGNTERLEEAIRIGRDTLAATPDGHPDKALRHFNLADRLQLRYSESKSIDDLKEAISLYRLTLHEFRAPMFLRVQAGYSLMQGCVLKRDWNEAYKAGAETINHLSLFRPFSLQNTDIQREASKLLGLGTETASLALEVGKSAATALQSLELARGVMASSINVLRADIRDLERGFPELAGRYNRLREQLDTGYAPQSDFSLGEEVWGNKMTERYDAGEHISSLLKEIRSKPGFKNFSRPEDEERMRSAAALGPVIVVNVGPLTCDAIIIQQDGFSAIPLHELNQFDIDSKYRSLGRGSLKVLEWLWDAVAEPILNALGFTETPRESGIKRVWCVLTGSLSTFPIHAAGRHSQRNGETIMDRIMSSYATSVSAIVQSRRTAPVSNNEALLVSAGETPGHRRLAFADREVNVLRDICRQMKLEPVEPEPIREDVLSHLRKCKIFHFAGHGYTDTADPSKSQLYLRDWQTEPLTVASLPELNLHRESPFLAYLSACGTGQIKSEKLFDEDIHLISACQLAGFRHVIGTLWEVNDQSCVDMAAIIYEEILRGDMSDESVCRGVHVATKQKRDQWLDETYGAEKGSRKQKGEAGVERDIISLEEDDGQGISGIGNGPLHWVPYVHFGA</sequence>
<dbReference type="InterPro" id="IPR024983">
    <property type="entry name" value="CHAT_dom"/>
</dbReference>
<dbReference type="Gene3D" id="1.25.40.10">
    <property type="entry name" value="Tetratricopeptide repeat domain"/>
    <property type="match status" value="1"/>
</dbReference>
<evidence type="ECO:0000313" key="1">
    <source>
        <dbReference type="EMBL" id="VTT75166.1"/>
    </source>
</evidence>
<gene>
    <name evidence="1" type="ORF">C2S_9785</name>
</gene>
<name>A0A2H3S7S3_FUSFU</name>
<evidence type="ECO:0000313" key="2">
    <source>
        <dbReference type="Proteomes" id="UP000760494"/>
    </source>
</evidence>
<dbReference type="OrthoDB" id="9991317at2759"/>